<protein>
    <submittedName>
        <fullName evidence="10">ABC transporter permease subunit</fullName>
    </submittedName>
</protein>
<evidence type="ECO:0000256" key="3">
    <source>
        <dbReference type="ARBA" id="ARBA00022448"/>
    </source>
</evidence>
<dbReference type="PANTHER" id="PTHR42929:SF5">
    <property type="entry name" value="ABC TRANSPORTER PERMEASE PROTEIN"/>
    <property type="match status" value="1"/>
</dbReference>
<keyword evidence="3 8" id="KW-0813">Transport</keyword>
<keyword evidence="5 8" id="KW-0812">Transmembrane</keyword>
<evidence type="ECO:0000256" key="8">
    <source>
        <dbReference type="RuleBase" id="RU363032"/>
    </source>
</evidence>
<evidence type="ECO:0000256" key="5">
    <source>
        <dbReference type="ARBA" id="ARBA00022692"/>
    </source>
</evidence>
<dbReference type="InterPro" id="IPR035906">
    <property type="entry name" value="MetI-like_sf"/>
</dbReference>
<feature type="transmembrane region" description="Helical" evidence="8">
    <location>
        <begin position="151"/>
        <end position="175"/>
    </location>
</feature>
<comment type="subcellular location">
    <subcellularLocation>
        <location evidence="1 8">Cell membrane</location>
        <topology evidence="1 8">Multi-pass membrane protein</topology>
    </subcellularLocation>
</comment>
<dbReference type="Proteomes" id="UP000483035">
    <property type="component" value="Unassembled WGS sequence"/>
</dbReference>
<dbReference type="AlphaFoldDB" id="A0A6L9UDI8"/>
<dbReference type="RefSeq" id="WP_163992235.1">
    <property type="nucleotide sequence ID" value="NZ_WUEY01000020.1"/>
</dbReference>
<dbReference type="Pfam" id="PF00528">
    <property type="entry name" value="BPD_transp_1"/>
    <property type="match status" value="1"/>
</dbReference>
<feature type="domain" description="ABC transmembrane type-1" evidence="9">
    <location>
        <begin position="70"/>
        <end position="276"/>
    </location>
</feature>
<evidence type="ECO:0000313" key="11">
    <source>
        <dbReference type="Proteomes" id="UP000483035"/>
    </source>
</evidence>
<feature type="transmembrane region" description="Helical" evidence="8">
    <location>
        <begin position="105"/>
        <end position="131"/>
    </location>
</feature>
<reference evidence="10 11" key="1">
    <citation type="submission" date="2019-12" db="EMBL/GenBank/DDBJ databases">
        <title>Rhizobium genotypes associated with high levels of biological nitrogen fixation by grain legumes in a temperate-maritime cropping system.</title>
        <authorList>
            <person name="Maluk M."/>
            <person name="Francesc Ferrando Molina F."/>
            <person name="Lopez Del Egido L."/>
            <person name="Lafos M."/>
            <person name="Langarica-Fuentes A."/>
            <person name="Gebre Yohannes G."/>
            <person name="Young M.W."/>
            <person name="Martin P."/>
            <person name="Gantlett R."/>
            <person name="Kenicer G."/>
            <person name="Hawes C."/>
            <person name="Begg G.S."/>
            <person name="Quilliam R.S."/>
            <person name="Squire G.R."/>
            <person name="Poole P.S."/>
            <person name="Young P.W."/>
            <person name="Iannetta P.M."/>
            <person name="James E.K."/>
        </authorList>
    </citation>
    <scope>NUCLEOTIDE SEQUENCE [LARGE SCALE GENOMIC DNA]</scope>
    <source>
        <strain evidence="10 11">JHI1118</strain>
    </source>
</reference>
<dbReference type="PROSITE" id="PS50928">
    <property type="entry name" value="ABC_TM1"/>
    <property type="match status" value="1"/>
</dbReference>
<keyword evidence="4" id="KW-1003">Cell membrane</keyword>
<keyword evidence="6 8" id="KW-1133">Transmembrane helix</keyword>
<evidence type="ECO:0000256" key="1">
    <source>
        <dbReference type="ARBA" id="ARBA00004651"/>
    </source>
</evidence>
<evidence type="ECO:0000313" key="10">
    <source>
        <dbReference type="EMBL" id="NEI73684.1"/>
    </source>
</evidence>
<dbReference type="CDD" id="cd06261">
    <property type="entry name" value="TM_PBP2"/>
    <property type="match status" value="1"/>
</dbReference>
<feature type="transmembrane region" description="Helical" evidence="8">
    <location>
        <begin position="255"/>
        <end position="276"/>
    </location>
</feature>
<feature type="transmembrane region" description="Helical" evidence="8">
    <location>
        <begin position="211"/>
        <end position="235"/>
    </location>
</feature>
<dbReference type="GO" id="GO:0055085">
    <property type="term" value="P:transmembrane transport"/>
    <property type="evidence" value="ECO:0007669"/>
    <property type="project" value="InterPro"/>
</dbReference>
<dbReference type="GO" id="GO:0005886">
    <property type="term" value="C:plasma membrane"/>
    <property type="evidence" value="ECO:0007669"/>
    <property type="project" value="UniProtKB-SubCell"/>
</dbReference>
<sequence length="291" mass="32744">MHITNEHHFKRLERSEKWVHFNLLLPCLLFLTLFFFLPISIFLLHSVFDPSFTLEHFTKAFSRPVYMAVLLKTLKLSFVTTVVTLALGYPVAFVLTYLTGRLKTIVFVLIVIPFWTNILVRMFAWMALLGSNGVINSNLVALGIIDQPLSLLYNFFAVVLGMTHYMLPFMILPCYATMEAIPRNLTNAAANLGATPFTAFRRIFFPLSLPGAAAGCLLVFILSLGFYITPALLGGPQDTMFAQLIEVQINQTLDWGFAAALSTILVVITMILYLAYNWILDVDKIYRGEAA</sequence>
<comment type="similarity">
    <text evidence="2">Belongs to the binding-protein-dependent transport system permease family. CysTW subfamily.</text>
</comment>
<comment type="caution">
    <text evidence="10">The sequence shown here is derived from an EMBL/GenBank/DDBJ whole genome shotgun (WGS) entry which is preliminary data.</text>
</comment>
<dbReference type="Gene3D" id="1.10.3720.10">
    <property type="entry name" value="MetI-like"/>
    <property type="match status" value="1"/>
</dbReference>
<evidence type="ECO:0000256" key="7">
    <source>
        <dbReference type="ARBA" id="ARBA00023136"/>
    </source>
</evidence>
<dbReference type="SUPFAM" id="SSF161098">
    <property type="entry name" value="MetI-like"/>
    <property type="match status" value="1"/>
</dbReference>
<evidence type="ECO:0000256" key="4">
    <source>
        <dbReference type="ARBA" id="ARBA00022475"/>
    </source>
</evidence>
<evidence type="ECO:0000256" key="2">
    <source>
        <dbReference type="ARBA" id="ARBA00007069"/>
    </source>
</evidence>
<organism evidence="10 11">
    <name type="scientific">Rhizobium lusitanum</name>
    <dbReference type="NCBI Taxonomy" id="293958"/>
    <lineage>
        <taxon>Bacteria</taxon>
        <taxon>Pseudomonadati</taxon>
        <taxon>Pseudomonadota</taxon>
        <taxon>Alphaproteobacteria</taxon>
        <taxon>Hyphomicrobiales</taxon>
        <taxon>Rhizobiaceae</taxon>
        <taxon>Rhizobium/Agrobacterium group</taxon>
        <taxon>Rhizobium</taxon>
    </lineage>
</organism>
<keyword evidence="7 8" id="KW-0472">Membrane</keyword>
<dbReference type="EMBL" id="WUEY01000020">
    <property type="protein sequence ID" value="NEI73684.1"/>
    <property type="molecule type" value="Genomic_DNA"/>
</dbReference>
<proteinExistence type="inferred from homology"/>
<feature type="transmembrane region" description="Helical" evidence="8">
    <location>
        <begin position="76"/>
        <end position="98"/>
    </location>
</feature>
<feature type="transmembrane region" description="Helical" evidence="8">
    <location>
        <begin position="21"/>
        <end position="44"/>
    </location>
</feature>
<name>A0A6L9UDI8_9HYPH</name>
<dbReference type="PANTHER" id="PTHR42929">
    <property type="entry name" value="INNER MEMBRANE ABC TRANSPORTER PERMEASE PROTEIN YDCU-RELATED-RELATED"/>
    <property type="match status" value="1"/>
</dbReference>
<evidence type="ECO:0000256" key="6">
    <source>
        <dbReference type="ARBA" id="ARBA00022989"/>
    </source>
</evidence>
<dbReference type="InterPro" id="IPR000515">
    <property type="entry name" value="MetI-like"/>
</dbReference>
<gene>
    <name evidence="10" type="ORF">GR212_29455</name>
</gene>
<accession>A0A6L9UDI8</accession>
<evidence type="ECO:0000259" key="9">
    <source>
        <dbReference type="PROSITE" id="PS50928"/>
    </source>
</evidence>